<evidence type="ECO:0000259" key="4">
    <source>
        <dbReference type="PROSITE" id="PS50195"/>
    </source>
</evidence>
<evidence type="ECO:0000313" key="8">
    <source>
        <dbReference type="Proteomes" id="UP000663870"/>
    </source>
</evidence>
<protein>
    <submittedName>
        <fullName evidence="5">Uncharacterized protein</fullName>
    </submittedName>
</protein>
<evidence type="ECO:0000256" key="2">
    <source>
        <dbReference type="SAM" id="Coils"/>
    </source>
</evidence>
<dbReference type="GO" id="GO:0035091">
    <property type="term" value="F:phosphatidylinositol binding"/>
    <property type="evidence" value="ECO:0007669"/>
    <property type="project" value="InterPro"/>
</dbReference>
<name>A0A814JI82_9BILA</name>
<dbReference type="Proteomes" id="UP000663870">
    <property type="component" value="Unassembled WGS sequence"/>
</dbReference>
<comment type="similarity">
    <text evidence="1">Belongs to the sorting nexin family.</text>
</comment>
<dbReference type="PANTHER" id="PTHR10555">
    <property type="entry name" value="SORTING NEXIN"/>
    <property type="match status" value="1"/>
</dbReference>
<dbReference type="Proteomes" id="UP000663854">
    <property type="component" value="Unassembled WGS sequence"/>
</dbReference>
<keyword evidence="2" id="KW-0175">Coiled coil</keyword>
<dbReference type="PANTHER" id="PTHR10555:SF170">
    <property type="entry name" value="FI18122P1"/>
    <property type="match status" value="1"/>
</dbReference>
<proteinExistence type="inferred from homology"/>
<dbReference type="Gene3D" id="1.20.1270.60">
    <property type="entry name" value="Arfaptin homology (AH) domain/BAR domain"/>
    <property type="match status" value="1"/>
</dbReference>
<dbReference type="GO" id="GO:0005524">
    <property type="term" value="F:ATP binding"/>
    <property type="evidence" value="ECO:0007669"/>
    <property type="project" value="InterPro"/>
</dbReference>
<dbReference type="EMBL" id="CAJNOL010000740">
    <property type="protein sequence ID" value="CAF1183717.1"/>
    <property type="molecule type" value="Genomic_DNA"/>
</dbReference>
<organism evidence="5 7">
    <name type="scientific">Rotaria sordida</name>
    <dbReference type="NCBI Taxonomy" id="392033"/>
    <lineage>
        <taxon>Eukaryota</taxon>
        <taxon>Metazoa</taxon>
        <taxon>Spiralia</taxon>
        <taxon>Gnathifera</taxon>
        <taxon>Rotifera</taxon>
        <taxon>Eurotatoria</taxon>
        <taxon>Bdelloidea</taxon>
        <taxon>Philodinida</taxon>
        <taxon>Philodinidae</taxon>
        <taxon>Rotaria</taxon>
    </lineage>
</organism>
<dbReference type="GO" id="GO:0034498">
    <property type="term" value="P:early endosome to Golgi transport"/>
    <property type="evidence" value="ECO:0007669"/>
    <property type="project" value="TreeGrafter"/>
</dbReference>
<reference evidence="5" key="1">
    <citation type="submission" date="2021-02" db="EMBL/GenBank/DDBJ databases">
        <authorList>
            <person name="Nowell W R."/>
        </authorList>
    </citation>
    <scope>NUCLEOTIDE SEQUENCE</scope>
</reference>
<feature type="domain" description="Protein kinase" evidence="3">
    <location>
        <begin position="1"/>
        <end position="291"/>
    </location>
</feature>
<dbReference type="Gene3D" id="3.30.1520.10">
    <property type="entry name" value="Phox-like domain"/>
    <property type="match status" value="1"/>
</dbReference>
<dbReference type="SUPFAM" id="SSF64268">
    <property type="entry name" value="PX domain"/>
    <property type="match status" value="1"/>
</dbReference>
<evidence type="ECO:0000313" key="7">
    <source>
        <dbReference type="Proteomes" id="UP000663854"/>
    </source>
</evidence>
<dbReference type="EMBL" id="CAJNOH010000431">
    <property type="protein sequence ID" value="CAF1037985.1"/>
    <property type="molecule type" value="Genomic_DNA"/>
</dbReference>
<dbReference type="InterPro" id="IPR000719">
    <property type="entry name" value="Prot_kinase_dom"/>
</dbReference>
<dbReference type="Pfam" id="PF00787">
    <property type="entry name" value="PX"/>
    <property type="match status" value="1"/>
</dbReference>
<dbReference type="GO" id="GO:0004672">
    <property type="term" value="F:protein kinase activity"/>
    <property type="evidence" value="ECO:0007669"/>
    <property type="project" value="InterPro"/>
</dbReference>
<dbReference type="Pfam" id="PF09325">
    <property type="entry name" value="Vps5"/>
    <property type="match status" value="1"/>
</dbReference>
<dbReference type="PRINTS" id="PR00109">
    <property type="entry name" value="TYRKINASE"/>
</dbReference>
<dbReference type="PROSITE" id="PS50195">
    <property type="entry name" value="PX"/>
    <property type="match status" value="1"/>
</dbReference>
<feature type="domain" description="PX" evidence="4">
    <location>
        <begin position="393"/>
        <end position="511"/>
    </location>
</feature>
<sequence>MVDEFAAVSKKKEYQFRLDVDVRKTEIRPLFQTCTKAIYKAEWVGRQGPPIVLIKIDDAKANREALFYVQLSCHPHIVRTFGLVENDINSLMLVQEYAEKGNLAKLLRENNFKPIRNVLIEIFIQIIDAMICIADNKIVHGALACRNILVFRCNPIIPEENLVKLTDFGLTKDSDIFSVTARSSQTTMTIIPVRYAAPEILQTNGDRMFYSEKSDVYSMGVLMWEACSYGTLPFASLRDDSDVYRCKLRGNQLSRPAICDEDLWSAIVHCWKVESSERPTFKELRRKIMYLTHGSDLLASKPILEIGKIPQVQQMSTLSSKKRSPSVKFEAHEDKIPCEYCNELVNFDKYIMHTQLCADQEQPRVVSEDRSVLSIQITTSETQVAIASECKRGNIEITVCHFKHTVKNLSSPTIYRIVTRSSLPIFKAVQFGVNRRFSDFLGVHGKLIVKYLPEGIIIPALPENDSSSVPKDIIERRRAQLERYLNRLARNKTLVCDSDFLMFIELPEELPKMTNNLWRNLLSMSIIKTQKGDWFDEKQKYIIDLQADLRMLKFHFDYLYKMRKESSVRLDELTMQLSILATCEDHSHLSSSFIELANVQEKLGQINSDLTQQEFLLMNELLNEYLLHLDMAKCAFNERAKLHKSWLLNTEMLQKKLLEKESRAEIEVNNLQEKVIHDMENFERISVRLKQEFEMFEENRMEEFKTNINTYIKQMLEQQEKVLKIWEAYLPISNSFTLTA</sequence>
<dbReference type="PROSITE" id="PS50011">
    <property type="entry name" value="PROTEIN_KINASE_DOM"/>
    <property type="match status" value="1"/>
</dbReference>
<evidence type="ECO:0000256" key="1">
    <source>
        <dbReference type="ARBA" id="ARBA00010883"/>
    </source>
</evidence>
<evidence type="ECO:0000313" key="6">
    <source>
        <dbReference type="EMBL" id="CAF1183717.1"/>
    </source>
</evidence>
<dbReference type="GO" id="GO:0005829">
    <property type="term" value="C:cytosol"/>
    <property type="evidence" value="ECO:0007669"/>
    <property type="project" value="GOC"/>
</dbReference>
<dbReference type="InterPro" id="IPR036871">
    <property type="entry name" value="PX_dom_sf"/>
</dbReference>
<dbReference type="InterPro" id="IPR001683">
    <property type="entry name" value="PX_dom"/>
</dbReference>
<feature type="coiled-coil region" evidence="2">
    <location>
        <begin position="654"/>
        <end position="721"/>
    </location>
</feature>
<dbReference type="InterPro" id="IPR001245">
    <property type="entry name" value="Ser-Thr/Tyr_kinase_cat_dom"/>
</dbReference>
<dbReference type="AlphaFoldDB" id="A0A814JI82"/>
<dbReference type="SUPFAM" id="SSF56112">
    <property type="entry name" value="Protein kinase-like (PK-like)"/>
    <property type="match status" value="1"/>
</dbReference>
<dbReference type="Pfam" id="PF07714">
    <property type="entry name" value="PK_Tyr_Ser-Thr"/>
    <property type="match status" value="1"/>
</dbReference>
<evidence type="ECO:0000313" key="5">
    <source>
        <dbReference type="EMBL" id="CAF1037985.1"/>
    </source>
</evidence>
<keyword evidence="8" id="KW-1185">Reference proteome</keyword>
<dbReference type="InterPro" id="IPR015404">
    <property type="entry name" value="Vps5_C"/>
</dbReference>
<dbReference type="GO" id="GO:0010008">
    <property type="term" value="C:endosome membrane"/>
    <property type="evidence" value="ECO:0007669"/>
    <property type="project" value="TreeGrafter"/>
</dbReference>
<dbReference type="InterPro" id="IPR011009">
    <property type="entry name" value="Kinase-like_dom_sf"/>
</dbReference>
<accession>A0A814JI82</accession>
<gene>
    <name evidence="6" type="ORF">JXQ802_LOCUS23490</name>
    <name evidence="5" type="ORF">PYM288_LOCUS16488</name>
</gene>
<comment type="caution">
    <text evidence="5">The sequence shown here is derived from an EMBL/GenBank/DDBJ whole genome shotgun (WGS) entry which is preliminary data.</text>
</comment>
<evidence type="ECO:0000259" key="3">
    <source>
        <dbReference type="PROSITE" id="PS50011"/>
    </source>
</evidence>
<dbReference type="Gene3D" id="1.10.510.10">
    <property type="entry name" value="Transferase(Phosphotransferase) domain 1"/>
    <property type="match status" value="1"/>
</dbReference>
<dbReference type="SMART" id="SM00312">
    <property type="entry name" value="PX"/>
    <property type="match status" value="1"/>
</dbReference>
<dbReference type="InterPro" id="IPR027267">
    <property type="entry name" value="AH/BAR_dom_sf"/>
</dbReference>